<dbReference type="EMBL" id="HBED01008645">
    <property type="protein sequence ID" value="CAD8299050.1"/>
    <property type="molecule type" value="Transcribed_RNA"/>
</dbReference>
<name>A0A7R9VLQ7_9STRA</name>
<reference evidence="1" key="1">
    <citation type="submission" date="2021-01" db="EMBL/GenBank/DDBJ databases">
        <authorList>
            <person name="Corre E."/>
            <person name="Pelletier E."/>
            <person name="Niang G."/>
            <person name="Scheremetjew M."/>
            <person name="Finn R."/>
            <person name="Kale V."/>
            <person name="Holt S."/>
            <person name="Cochrane G."/>
            <person name="Meng A."/>
            <person name="Brown T."/>
            <person name="Cohen L."/>
        </authorList>
    </citation>
    <scope>NUCLEOTIDE SEQUENCE</scope>
    <source>
        <strain evidence="1">CCMP147</strain>
    </source>
</reference>
<evidence type="ECO:0000313" key="1">
    <source>
        <dbReference type="EMBL" id="CAD8299050.1"/>
    </source>
</evidence>
<dbReference type="AlphaFoldDB" id="A0A7R9VLQ7"/>
<sequence length="176" mass="19489">MKNKPRSKLNEWWSGLNKKAVIGAAEREIEFALREMAAGDTLVAEEVNCSFNHPIYSIEALTRYENAAITLRCIGNVVAPKLTVNDLPIRDGRMGDEAVMSYSSRAMRVRVEVFNELAAKKKMNAGGNSGSHSCSSRSVRVYDSYLAACRRMANSYTNMGLLILGMAGRSYTQQLL</sequence>
<proteinExistence type="predicted"/>
<organism evidence="1">
    <name type="scientific">Pseudictyota dubia</name>
    <dbReference type="NCBI Taxonomy" id="2749911"/>
    <lineage>
        <taxon>Eukaryota</taxon>
        <taxon>Sar</taxon>
        <taxon>Stramenopiles</taxon>
        <taxon>Ochrophyta</taxon>
        <taxon>Bacillariophyta</taxon>
        <taxon>Mediophyceae</taxon>
        <taxon>Biddulphiophycidae</taxon>
        <taxon>Eupodiscales</taxon>
        <taxon>Odontellaceae</taxon>
        <taxon>Pseudictyota</taxon>
    </lineage>
</organism>
<gene>
    <name evidence="1" type="ORF">TDUB1175_LOCUS4225</name>
</gene>
<protein>
    <submittedName>
        <fullName evidence="1">Uncharacterized protein</fullName>
    </submittedName>
</protein>
<accession>A0A7R9VLQ7</accession>